<sequence length="80" mass="9095">SYQSFTREILHNTVSKIIPSIEQNQTTNNNNSTPIPTNQVAGPIRQRSICLRKFKPFDASKPFRIPFKAPTFNNNETDSS</sequence>
<name>A0ACA9Q7P7_9GLOM</name>
<reference evidence="1" key="1">
    <citation type="submission" date="2021-06" db="EMBL/GenBank/DDBJ databases">
        <authorList>
            <person name="Kallberg Y."/>
            <person name="Tangrot J."/>
            <person name="Rosling A."/>
        </authorList>
    </citation>
    <scope>NUCLEOTIDE SEQUENCE</scope>
    <source>
        <strain evidence="1">IL203A</strain>
    </source>
</reference>
<proteinExistence type="predicted"/>
<protein>
    <submittedName>
        <fullName evidence="1">15474_t:CDS:1</fullName>
    </submittedName>
</protein>
<accession>A0ACA9Q7P7</accession>
<organism evidence="1 2">
    <name type="scientific">Dentiscutata heterogama</name>
    <dbReference type="NCBI Taxonomy" id="1316150"/>
    <lineage>
        <taxon>Eukaryota</taxon>
        <taxon>Fungi</taxon>
        <taxon>Fungi incertae sedis</taxon>
        <taxon>Mucoromycota</taxon>
        <taxon>Glomeromycotina</taxon>
        <taxon>Glomeromycetes</taxon>
        <taxon>Diversisporales</taxon>
        <taxon>Gigasporaceae</taxon>
        <taxon>Dentiscutata</taxon>
    </lineage>
</organism>
<feature type="non-terminal residue" evidence="1">
    <location>
        <position position="80"/>
    </location>
</feature>
<evidence type="ECO:0000313" key="2">
    <source>
        <dbReference type="Proteomes" id="UP000789702"/>
    </source>
</evidence>
<dbReference type="EMBL" id="CAJVPU010040426">
    <property type="protein sequence ID" value="CAG8739268.1"/>
    <property type="molecule type" value="Genomic_DNA"/>
</dbReference>
<gene>
    <name evidence="1" type="ORF">DHETER_LOCUS13946</name>
</gene>
<keyword evidence="2" id="KW-1185">Reference proteome</keyword>
<feature type="non-terminal residue" evidence="1">
    <location>
        <position position="1"/>
    </location>
</feature>
<dbReference type="Proteomes" id="UP000789702">
    <property type="component" value="Unassembled WGS sequence"/>
</dbReference>
<comment type="caution">
    <text evidence="1">The sequence shown here is derived from an EMBL/GenBank/DDBJ whole genome shotgun (WGS) entry which is preliminary data.</text>
</comment>
<evidence type="ECO:0000313" key="1">
    <source>
        <dbReference type="EMBL" id="CAG8739268.1"/>
    </source>
</evidence>